<keyword evidence="9" id="KW-0297">G-protein coupled receptor</keyword>
<dbReference type="PROSITE" id="PS50221">
    <property type="entry name" value="GAIN_B"/>
    <property type="match status" value="1"/>
</dbReference>
<evidence type="ECO:0000256" key="15">
    <source>
        <dbReference type="SAM" id="MobiDB-lite"/>
    </source>
</evidence>
<feature type="transmembrane region" description="Helical" evidence="16">
    <location>
        <begin position="475"/>
        <end position="502"/>
    </location>
</feature>
<evidence type="ECO:0000256" key="2">
    <source>
        <dbReference type="ARBA" id="ARBA00007343"/>
    </source>
</evidence>
<dbReference type="OrthoDB" id="10052455at2759"/>
<dbReference type="SUPFAM" id="SSF111418">
    <property type="entry name" value="Hormone receptor domain"/>
    <property type="match status" value="1"/>
</dbReference>
<dbReference type="InterPro" id="IPR001879">
    <property type="entry name" value="GPCR_2_extracellular_dom"/>
</dbReference>
<dbReference type="Gene3D" id="4.10.1240.10">
    <property type="entry name" value="GPCR, family 2, extracellular hormone receptor domain"/>
    <property type="match status" value="1"/>
</dbReference>
<evidence type="ECO:0000313" key="21">
    <source>
        <dbReference type="Proteomes" id="UP000683360"/>
    </source>
</evidence>
<dbReference type="InterPro" id="IPR000203">
    <property type="entry name" value="GPS"/>
</dbReference>
<dbReference type="PROSITE" id="PS00650">
    <property type="entry name" value="G_PROTEIN_RECEP_F2_2"/>
    <property type="match status" value="1"/>
</dbReference>
<keyword evidence="13" id="KW-0325">Glycoprotein</keyword>
<dbReference type="InterPro" id="IPR000832">
    <property type="entry name" value="GPCR_2_secretin-like"/>
</dbReference>
<keyword evidence="21" id="KW-1185">Reference proteome</keyword>
<dbReference type="Gene3D" id="1.20.1070.10">
    <property type="entry name" value="Rhodopsin 7-helix transmembrane proteins"/>
    <property type="match status" value="1"/>
</dbReference>
<keyword evidence="14" id="KW-0807">Transducer</keyword>
<evidence type="ECO:0000256" key="3">
    <source>
        <dbReference type="ARBA" id="ARBA00022475"/>
    </source>
</evidence>
<dbReference type="PROSITE" id="PS50227">
    <property type="entry name" value="G_PROTEIN_RECEP_F2_3"/>
    <property type="match status" value="1"/>
</dbReference>
<feature type="region of interest" description="Disordered" evidence="15">
    <location>
        <begin position="669"/>
        <end position="695"/>
    </location>
</feature>
<evidence type="ECO:0000256" key="10">
    <source>
        <dbReference type="ARBA" id="ARBA00023136"/>
    </source>
</evidence>
<evidence type="ECO:0000256" key="4">
    <source>
        <dbReference type="ARBA" id="ARBA00022553"/>
    </source>
</evidence>
<dbReference type="InterPro" id="IPR046338">
    <property type="entry name" value="GAIN_dom_sf"/>
</dbReference>
<comment type="similarity">
    <text evidence="2">Belongs to the G-protein coupled receptor 2 family. Adhesion G-protein coupled receptor (ADGR) subfamily.</text>
</comment>
<feature type="transmembrane region" description="Helical" evidence="16">
    <location>
        <begin position="597"/>
        <end position="618"/>
    </location>
</feature>
<dbReference type="PROSITE" id="PS50261">
    <property type="entry name" value="G_PROTEIN_RECEP_F2_4"/>
    <property type="match status" value="1"/>
</dbReference>
<evidence type="ECO:0000256" key="7">
    <source>
        <dbReference type="ARBA" id="ARBA00022737"/>
    </source>
</evidence>
<evidence type="ECO:0000256" key="14">
    <source>
        <dbReference type="ARBA" id="ARBA00023224"/>
    </source>
</evidence>
<keyword evidence="12" id="KW-0675">Receptor</keyword>
<evidence type="ECO:0000256" key="12">
    <source>
        <dbReference type="ARBA" id="ARBA00023170"/>
    </source>
</evidence>
<dbReference type="Pfam" id="PF00002">
    <property type="entry name" value="7tm_2"/>
    <property type="match status" value="1"/>
</dbReference>
<sequence>MYENLTRAMCDDGTFLADFDFDNCTDVSEKNPTTTRSTTSVTRSSQESSTHCVQHVDKFHTNWNKTAESTLATLTCTGEYTGNVSRYCSSDGKWQEPNYSNCISKPIEYIKDKTANLLSGNIETDPVTIILDDLENITRDNNELRSGDLLTSSTVLNDIAKYVTNHTEDLSVDQLEIFGSLCDNLLDEINHQSWEELNNEGLGGVTSLVNAVTEYTNAFNDVINDVIDDELPLVVVKENVVMQVGKASSNEITVPDRLKTSDSWISDSTTQIKLKKNMCTGLTGYSSTFYRNISRFFPKYIILNGNITPFNENYGVNSIIADFTIHGTTCSDYSLIIKFEHLLENYTKPFCGHWDFSALNTVHGAWSKFGSQVVNATDSYTICEYNHTTNFAILMSPGRTPPSHHFPLSLISAIGCGVSILFLVITILIHFVLWRHVKTDRTKTLMNLCVALIMSYVIFLAGITQTQNKVICSAIAVGLHFMFLTDFALMLSEGILIVRMVVFVFPTNSISHKLIPACWIVPACIVGITAGLTKLKGYGNQQFCWLTLESKLIWAFIGPALFVIVVNCMFIIITVYKMMTSRGLAAKALQVKFKIGLKSICVILPIFGLTWVLGAFSLNDDLVMFQYLFATFNSLQGFFICLFHCFLNDQVRLGYSHYQRRRNAYRMDSKLPTESTNTDNSKTHRLNDNIREEKK</sequence>
<dbReference type="GO" id="GO:0005886">
    <property type="term" value="C:plasma membrane"/>
    <property type="evidence" value="ECO:0007669"/>
    <property type="project" value="UniProtKB-SubCell"/>
</dbReference>
<dbReference type="SMART" id="SM00303">
    <property type="entry name" value="GPS"/>
    <property type="match status" value="1"/>
</dbReference>
<evidence type="ECO:0000259" key="18">
    <source>
        <dbReference type="PROSITE" id="PS50227"/>
    </source>
</evidence>
<evidence type="ECO:0000256" key="1">
    <source>
        <dbReference type="ARBA" id="ARBA00004651"/>
    </source>
</evidence>
<name>A0A8S3VGR0_MYTED</name>
<accession>A0A8S3VGR0</accession>
<dbReference type="PANTHER" id="PTHR12011">
    <property type="entry name" value="ADHESION G-PROTEIN COUPLED RECEPTOR"/>
    <property type="match status" value="1"/>
</dbReference>
<dbReference type="AlphaFoldDB" id="A0A8S3VGR0"/>
<dbReference type="Gene3D" id="1.25.40.610">
    <property type="match status" value="1"/>
</dbReference>
<keyword evidence="11" id="KW-1015">Disulfide bond</keyword>
<evidence type="ECO:0000259" key="19">
    <source>
        <dbReference type="PROSITE" id="PS50261"/>
    </source>
</evidence>
<dbReference type="EMBL" id="CAJPWZ010003318">
    <property type="protein sequence ID" value="CAG2256988.1"/>
    <property type="molecule type" value="Genomic_DNA"/>
</dbReference>
<evidence type="ECO:0000256" key="6">
    <source>
        <dbReference type="ARBA" id="ARBA00022729"/>
    </source>
</evidence>
<feature type="transmembrane region" description="Helical" evidence="16">
    <location>
        <begin position="552"/>
        <end position="576"/>
    </location>
</feature>
<keyword evidence="10 16" id="KW-0472">Membrane</keyword>
<dbReference type="Gene3D" id="2.60.220.50">
    <property type="match status" value="1"/>
</dbReference>
<dbReference type="InterPro" id="IPR017981">
    <property type="entry name" value="GPCR_2-like_7TM"/>
</dbReference>
<feature type="transmembrane region" description="Helical" evidence="16">
    <location>
        <begin position="514"/>
        <end position="532"/>
    </location>
</feature>
<feature type="transmembrane region" description="Helical" evidence="16">
    <location>
        <begin position="406"/>
        <end position="433"/>
    </location>
</feature>
<dbReference type="PRINTS" id="PR00249">
    <property type="entry name" value="GPCRSECRETIN"/>
</dbReference>
<organism evidence="20 21">
    <name type="scientific">Mytilus edulis</name>
    <name type="common">Blue mussel</name>
    <dbReference type="NCBI Taxonomy" id="6550"/>
    <lineage>
        <taxon>Eukaryota</taxon>
        <taxon>Metazoa</taxon>
        <taxon>Spiralia</taxon>
        <taxon>Lophotrochozoa</taxon>
        <taxon>Mollusca</taxon>
        <taxon>Bivalvia</taxon>
        <taxon>Autobranchia</taxon>
        <taxon>Pteriomorphia</taxon>
        <taxon>Mytilida</taxon>
        <taxon>Mytiloidea</taxon>
        <taxon>Mytilidae</taxon>
        <taxon>Mytilinae</taxon>
        <taxon>Mytilus</taxon>
    </lineage>
</organism>
<dbReference type="GO" id="GO:0007166">
    <property type="term" value="P:cell surface receptor signaling pathway"/>
    <property type="evidence" value="ECO:0007669"/>
    <property type="project" value="InterPro"/>
</dbReference>
<keyword evidence="7" id="KW-0677">Repeat</keyword>
<evidence type="ECO:0000256" key="8">
    <source>
        <dbReference type="ARBA" id="ARBA00022989"/>
    </source>
</evidence>
<evidence type="ECO:0000256" key="16">
    <source>
        <dbReference type="SAM" id="Phobius"/>
    </source>
</evidence>
<evidence type="ECO:0000256" key="9">
    <source>
        <dbReference type="ARBA" id="ARBA00023040"/>
    </source>
</evidence>
<comment type="subcellular location">
    <subcellularLocation>
        <location evidence="1">Cell membrane</location>
        <topology evidence="1">Multi-pass membrane protein</topology>
    </subcellularLocation>
</comment>
<dbReference type="InterPro" id="IPR057244">
    <property type="entry name" value="GAIN_B"/>
</dbReference>
<evidence type="ECO:0000256" key="5">
    <source>
        <dbReference type="ARBA" id="ARBA00022692"/>
    </source>
</evidence>
<dbReference type="SMART" id="SM00008">
    <property type="entry name" value="HormR"/>
    <property type="match status" value="1"/>
</dbReference>
<feature type="domain" description="G-protein coupled receptors family 2 profile 2" evidence="19">
    <location>
        <begin position="408"/>
        <end position="648"/>
    </location>
</feature>
<feature type="domain" description="G-protein coupled receptors family 2 profile 1" evidence="18">
    <location>
        <begin position="23"/>
        <end position="106"/>
    </location>
</feature>
<dbReference type="InterPro" id="IPR032471">
    <property type="entry name" value="AGRL2-4_GAIN_subdom_A"/>
</dbReference>
<keyword evidence="5 16" id="KW-0812">Transmembrane</keyword>
<dbReference type="GO" id="GO:0004930">
    <property type="term" value="F:G protein-coupled receptor activity"/>
    <property type="evidence" value="ECO:0007669"/>
    <property type="project" value="UniProtKB-KW"/>
</dbReference>
<gene>
    <name evidence="20" type="ORF">MEDL_68330</name>
</gene>
<evidence type="ECO:0000259" key="17">
    <source>
        <dbReference type="PROSITE" id="PS50221"/>
    </source>
</evidence>
<dbReference type="Pfam" id="PF16489">
    <property type="entry name" value="GAIN"/>
    <property type="match status" value="1"/>
</dbReference>
<dbReference type="CDD" id="cd15040">
    <property type="entry name" value="7tmB2_Adhesion"/>
    <property type="match status" value="1"/>
</dbReference>
<evidence type="ECO:0000256" key="13">
    <source>
        <dbReference type="ARBA" id="ARBA00023180"/>
    </source>
</evidence>
<feature type="domain" description="GAIN-B" evidence="17">
    <location>
        <begin position="231"/>
        <end position="401"/>
    </location>
</feature>
<feature type="compositionally biased region" description="Basic and acidic residues" evidence="15">
    <location>
        <begin position="681"/>
        <end position="695"/>
    </location>
</feature>
<proteinExistence type="inferred from homology"/>
<evidence type="ECO:0000256" key="11">
    <source>
        <dbReference type="ARBA" id="ARBA00023157"/>
    </source>
</evidence>
<dbReference type="InterPro" id="IPR017983">
    <property type="entry name" value="GPCR_2_secretin-like_CS"/>
</dbReference>
<keyword evidence="8 16" id="KW-1133">Transmembrane helix</keyword>
<dbReference type="Pfam" id="PF02793">
    <property type="entry name" value="HRM"/>
    <property type="match status" value="1"/>
</dbReference>
<dbReference type="InterPro" id="IPR008077">
    <property type="entry name" value="GPCR_2_brain_angio_inhib"/>
</dbReference>
<comment type="caution">
    <text evidence="20">The sequence shown here is derived from an EMBL/GenBank/DDBJ whole genome shotgun (WGS) entry which is preliminary data.</text>
</comment>
<keyword evidence="4" id="KW-0597">Phosphoprotein</keyword>
<reference evidence="20" key="1">
    <citation type="submission" date="2021-03" db="EMBL/GenBank/DDBJ databases">
        <authorList>
            <person name="Bekaert M."/>
        </authorList>
    </citation>
    <scope>NUCLEOTIDE SEQUENCE</scope>
</reference>
<protein>
    <submittedName>
        <fullName evidence="20">Uncharacterized protein</fullName>
    </submittedName>
</protein>
<dbReference type="PANTHER" id="PTHR12011:SF347">
    <property type="entry name" value="FI21270P1-RELATED"/>
    <property type="match status" value="1"/>
</dbReference>
<dbReference type="Pfam" id="PF01825">
    <property type="entry name" value="GPS"/>
    <property type="match status" value="1"/>
</dbReference>
<dbReference type="FunFam" id="1.20.1070.10:FF:000058">
    <property type="entry name" value="Adhesion G protein-coupled receptor F5"/>
    <property type="match status" value="1"/>
</dbReference>
<feature type="transmembrane region" description="Helical" evidence="16">
    <location>
        <begin position="445"/>
        <end position="463"/>
    </location>
</feature>
<evidence type="ECO:0000313" key="20">
    <source>
        <dbReference type="EMBL" id="CAG2256988.1"/>
    </source>
</evidence>
<dbReference type="InterPro" id="IPR036445">
    <property type="entry name" value="GPCR_2_extracell_dom_sf"/>
</dbReference>
<keyword evidence="3" id="KW-1003">Cell membrane</keyword>
<dbReference type="PRINTS" id="PR01694">
    <property type="entry name" value="BAIPRECURSOR"/>
</dbReference>
<dbReference type="Proteomes" id="UP000683360">
    <property type="component" value="Unassembled WGS sequence"/>
</dbReference>
<feature type="transmembrane region" description="Helical" evidence="16">
    <location>
        <begin position="624"/>
        <end position="647"/>
    </location>
</feature>
<keyword evidence="6" id="KW-0732">Signal</keyword>